<dbReference type="RefSeq" id="YP_009857390.1">
    <property type="nucleotide sequence ID" value="NC_048860.1"/>
</dbReference>
<dbReference type="Proteomes" id="UP000500873">
    <property type="component" value="Segment"/>
</dbReference>
<reference evidence="1 2" key="1">
    <citation type="submission" date="2020-02" db="EMBL/GenBank/DDBJ databases">
        <authorList>
            <person name="Tolsma S."/>
            <person name="Caruso S.M."/>
            <person name="Garlena R.A."/>
            <person name="Russell D.A."/>
            <person name="Pope W.H."/>
            <person name="Jacobs-Se D."/>
            <person name="Hatfull G.F."/>
            <person name="Noordewier B."/>
        </authorList>
    </citation>
    <scope>NUCLEOTIDE SEQUENCE [LARGE SCALE GENOMIC DNA]</scope>
</reference>
<proteinExistence type="predicted"/>
<dbReference type="EMBL" id="MT024863">
    <property type="protein sequence ID" value="QIN93890.1"/>
    <property type="molecule type" value="Genomic_DNA"/>
</dbReference>
<protein>
    <submittedName>
        <fullName evidence="1">Uncharacterized protein</fullName>
    </submittedName>
</protein>
<dbReference type="GeneID" id="55628234"/>
<evidence type="ECO:0000313" key="2">
    <source>
        <dbReference type="Proteomes" id="UP000500873"/>
    </source>
</evidence>
<dbReference type="KEGG" id="vg:55628234"/>
<name>A0A6G8R107_9CAUD</name>
<organism evidence="1 2">
    <name type="scientific">Microbacterium phage Arete</name>
    <dbReference type="NCBI Taxonomy" id="2713257"/>
    <lineage>
        <taxon>Viruses</taxon>
        <taxon>Duplodnaviria</taxon>
        <taxon>Heunggongvirae</taxon>
        <taxon>Uroviricota</taxon>
        <taxon>Caudoviricetes</taxon>
        <taxon>Burrovirus</taxon>
        <taxon>Burrovirus arete</taxon>
    </lineage>
</organism>
<sequence>MKEVLMTLLACAAAVGIIFAITTATTRAQEIGKEVKISCVEAGGTWIEFQGSCIGGTK</sequence>
<keyword evidence="2" id="KW-1185">Reference proteome</keyword>
<accession>A0A6G8R107</accession>
<gene>
    <name evidence="1" type="primary">7</name>
    <name evidence="1" type="ORF">SEA_ARETE_7</name>
</gene>
<evidence type="ECO:0000313" key="1">
    <source>
        <dbReference type="EMBL" id="QIN93890.1"/>
    </source>
</evidence>